<dbReference type="SUPFAM" id="SSF52200">
    <property type="entry name" value="Toll/Interleukin receptor TIR domain"/>
    <property type="match status" value="1"/>
</dbReference>
<evidence type="ECO:0000256" key="1">
    <source>
        <dbReference type="ARBA" id="ARBA00022614"/>
    </source>
</evidence>
<dbReference type="PANTHER" id="PTHR11017">
    <property type="entry name" value="LEUCINE-RICH REPEAT-CONTAINING PROTEIN"/>
    <property type="match status" value="1"/>
</dbReference>
<dbReference type="SMART" id="SM00255">
    <property type="entry name" value="TIR"/>
    <property type="match status" value="1"/>
</dbReference>
<dbReference type="Proteomes" id="UP000077755">
    <property type="component" value="Chromosome 4"/>
</dbReference>
<dbReference type="Pfam" id="PF00931">
    <property type="entry name" value="NB-ARC"/>
    <property type="match status" value="1"/>
</dbReference>
<reference evidence="6" key="2">
    <citation type="submission" date="2022-03" db="EMBL/GenBank/DDBJ databases">
        <title>Draft title - Genomic analysis of global carrot germplasm unveils the trajectory of domestication and the origin of high carotenoid orange carrot.</title>
        <authorList>
            <person name="Iorizzo M."/>
            <person name="Ellison S."/>
            <person name="Senalik D."/>
            <person name="Macko-Podgorni A."/>
            <person name="Grzebelus D."/>
            <person name="Bostan H."/>
            <person name="Rolling W."/>
            <person name="Curaba J."/>
            <person name="Simon P."/>
        </authorList>
    </citation>
    <scope>NUCLEOTIDE SEQUENCE</scope>
    <source>
        <tissue evidence="6">Leaf</tissue>
    </source>
</reference>
<dbReference type="Pfam" id="PF01582">
    <property type="entry name" value="TIR"/>
    <property type="match status" value="1"/>
</dbReference>
<dbReference type="Pfam" id="PF23598">
    <property type="entry name" value="LRR_14"/>
    <property type="match status" value="2"/>
</dbReference>
<dbReference type="PANTHER" id="PTHR11017:SF385">
    <property type="entry name" value="DISEASE RESISTANCE PROTEIN (TIR-NBS-LRR CLASS)-RELATED"/>
    <property type="match status" value="1"/>
</dbReference>
<evidence type="ECO:0000313" key="6">
    <source>
        <dbReference type="EMBL" id="WOG95921.1"/>
    </source>
</evidence>
<dbReference type="Gene3D" id="3.80.10.10">
    <property type="entry name" value="Ribonuclease Inhibitor"/>
    <property type="match status" value="2"/>
</dbReference>
<organism evidence="6 7">
    <name type="scientific">Daucus carota subsp. sativus</name>
    <name type="common">Carrot</name>
    <dbReference type="NCBI Taxonomy" id="79200"/>
    <lineage>
        <taxon>Eukaryota</taxon>
        <taxon>Viridiplantae</taxon>
        <taxon>Streptophyta</taxon>
        <taxon>Embryophyta</taxon>
        <taxon>Tracheophyta</taxon>
        <taxon>Spermatophyta</taxon>
        <taxon>Magnoliopsida</taxon>
        <taxon>eudicotyledons</taxon>
        <taxon>Gunneridae</taxon>
        <taxon>Pentapetalae</taxon>
        <taxon>asterids</taxon>
        <taxon>campanulids</taxon>
        <taxon>Apiales</taxon>
        <taxon>Apiaceae</taxon>
        <taxon>Apioideae</taxon>
        <taxon>Scandiceae</taxon>
        <taxon>Daucinae</taxon>
        <taxon>Daucus</taxon>
        <taxon>Daucus sect. Daucus</taxon>
    </lineage>
</organism>
<dbReference type="InterPro" id="IPR027417">
    <property type="entry name" value="P-loop_NTPase"/>
</dbReference>
<dbReference type="InterPro" id="IPR058192">
    <property type="entry name" value="WHD_ROQ1-like"/>
</dbReference>
<accession>A0AAF0WVY7</accession>
<dbReference type="SUPFAM" id="SSF52058">
    <property type="entry name" value="L domain-like"/>
    <property type="match status" value="2"/>
</dbReference>
<dbReference type="InterPro" id="IPR032675">
    <property type="entry name" value="LRR_dom_sf"/>
</dbReference>
<dbReference type="FunFam" id="3.40.50.10140:FF:000007">
    <property type="entry name" value="Disease resistance protein (TIR-NBS-LRR class)"/>
    <property type="match status" value="1"/>
</dbReference>
<dbReference type="SUPFAM" id="SSF52540">
    <property type="entry name" value="P-loop containing nucleoside triphosphate hydrolases"/>
    <property type="match status" value="1"/>
</dbReference>
<keyword evidence="3" id="KW-0611">Plant defense</keyword>
<dbReference type="EMBL" id="CP093346">
    <property type="protein sequence ID" value="WOG95921.1"/>
    <property type="molecule type" value="Genomic_DNA"/>
</dbReference>
<dbReference type="GO" id="GO:0051707">
    <property type="term" value="P:response to other organism"/>
    <property type="evidence" value="ECO:0007669"/>
    <property type="project" value="UniProtKB-ARBA"/>
</dbReference>
<dbReference type="InterPro" id="IPR035897">
    <property type="entry name" value="Toll_tir_struct_dom_sf"/>
</dbReference>
<name>A0AAF0WVY7_DAUCS</name>
<evidence type="ECO:0000256" key="3">
    <source>
        <dbReference type="ARBA" id="ARBA00022821"/>
    </source>
</evidence>
<keyword evidence="1" id="KW-0433">Leucine-rich repeat</keyword>
<dbReference type="GO" id="GO:0006952">
    <property type="term" value="P:defense response"/>
    <property type="evidence" value="ECO:0007669"/>
    <property type="project" value="UniProtKB-KW"/>
</dbReference>
<reference evidence="6" key="1">
    <citation type="journal article" date="2016" name="Nat. Genet.">
        <title>A high-quality carrot genome assembly provides new insights into carotenoid accumulation and asterid genome evolution.</title>
        <authorList>
            <person name="Iorizzo M."/>
            <person name="Ellison S."/>
            <person name="Senalik D."/>
            <person name="Zeng P."/>
            <person name="Satapoomin P."/>
            <person name="Huang J."/>
            <person name="Bowman M."/>
            <person name="Iovene M."/>
            <person name="Sanseverino W."/>
            <person name="Cavagnaro P."/>
            <person name="Yildiz M."/>
            <person name="Macko-Podgorni A."/>
            <person name="Moranska E."/>
            <person name="Grzebelus E."/>
            <person name="Grzebelus D."/>
            <person name="Ashrafi H."/>
            <person name="Zheng Z."/>
            <person name="Cheng S."/>
            <person name="Spooner D."/>
            <person name="Van Deynze A."/>
            <person name="Simon P."/>
        </authorList>
    </citation>
    <scope>NUCLEOTIDE SEQUENCE</scope>
    <source>
        <tissue evidence="6">Leaf</tissue>
    </source>
</reference>
<dbReference type="Pfam" id="PF23282">
    <property type="entry name" value="WHD_ROQ1"/>
    <property type="match status" value="1"/>
</dbReference>
<evidence type="ECO:0000313" key="7">
    <source>
        <dbReference type="Proteomes" id="UP000077755"/>
    </source>
</evidence>
<dbReference type="GO" id="GO:0043531">
    <property type="term" value="F:ADP binding"/>
    <property type="evidence" value="ECO:0007669"/>
    <property type="project" value="InterPro"/>
</dbReference>
<gene>
    <name evidence="6" type="ORF">DCAR_0415250</name>
</gene>
<sequence length="1236" mass="139198">MATPDNQLISPASSSWYPKWDVFLSFRGTDTRRNIVSHLYTALHNAGIETFKDNLELQKGEEISSALPAAIRDSAVSIVVISKNYASSAWCLDELLDILDCKKTNGQLVIPVFWYVEPSDVRYQKGSFGEAIEKHNKRYKSEIVEKWISALVEIADMSGHHLKEATDEEESSIVHKIVAQVANQASPNLSHHNEHLFGMDAAVEEIYKRMRMQSNEVLALGIWGMGGIGKTTAAQNFFDKYSQEFDISCFVEDIKPNSKGGIPLLDVIEKLLIKLGGKKEYNVPDVARGIKRLKGILCSKKVLMVLDDLDESIYWELLVRLCNSFSAGSRIMVTTRDKNMLTKLGAHMSGVDIYELKKLGQEDSVNLFSYHAFGKTMATKVLRELAIEFSSYAGGLPLALKVLGSSLCGRTSVSFWKGQLRKLRQIPDMDIHKVLRLTYDELGDVEKAIFLYTVFFFVGKDKDEAVQIFDSCDFFPDTGVPILEERCLLAIDEENKFRMHNLIQDMGMVVIREESEHGKCRHLTLGEENPCKALQALKELDKIEALILDLTTATNRQLNVEIFEKLSKLRLLEIIGPCYMHGSFKNIFHKLRCIRWDYCPGRCLPSDLRPQLLVSLEMPNSELTTLWKGAMSLVNLKILNVSWSRRLKATPNFGNAKKVEKLWFHGCTSLQKVHPTIGELGNLKHLDLNGCKQLIELPETIGQLTKLDYLDVSSCVNLTRLPEPITQLTNLSCLYMDGCRNVKRLPELLGDMKALKKLSARYTGIEKLPDSITQMKELVGLYLSGCKNFTKLPEQFGDLEGLERFEACDTALEELPDSFVCLNNLVYMILWSCKNLIKLPDGIGKLKLLKEINLGYCSKLKRLPEDIGKLPCLEELDAHYTAIEKLPDSIGQLGSLKRLKLGCCRRLTWLPDSIGSLTSLVSLHLEGSGIINLPDTAKNMRLQCLTACTTELWLPVIPSLSCLKELSLSDEGHGFSSTKPFSLSKLLNLERFECKNLGSSLPELPLYIEDLRVQDSTTLEQLPDLSGYKQLKRLEIRRCISLQVLPLLPPHLDRLVVSECKSLQNPPDISLPKELRNLRVVDCSSVKSVCLEERLLQAPITANIPNKEIPEWFKYQCNGCTLSFHFPPILEETYSGLALWFVYKIINIDDPRSYIRAVISNETQGITKNYHMDVPRDQVGILQSTVGCLSKNFISLEGGDRITISFQSSLYQFWEKAVGSGEVTVEMCGVHVITAV</sequence>
<keyword evidence="2" id="KW-0677">Repeat</keyword>
<dbReference type="InterPro" id="IPR042197">
    <property type="entry name" value="Apaf_helical"/>
</dbReference>
<dbReference type="AlphaFoldDB" id="A0AAF0WVY7"/>
<keyword evidence="4" id="KW-0520">NAD</keyword>
<dbReference type="PROSITE" id="PS50104">
    <property type="entry name" value="TIR"/>
    <property type="match status" value="1"/>
</dbReference>
<keyword evidence="7" id="KW-1185">Reference proteome</keyword>
<feature type="domain" description="TIR" evidence="5">
    <location>
        <begin position="18"/>
        <end position="185"/>
    </location>
</feature>
<dbReference type="InterPro" id="IPR000157">
    <property type="entry name" value="TIR_dom"/>
</dbReference>
<evidence type="ECO:0000259" key="5">
    <source>
        <dbReference type="PROSITE" id="PS50104"/>
    </source>
</evidence>
<dbReference type="InterPro" id="IPR055414">
    <property type="entry name" value="LRR_R13L4/SHOC2-like"/>
</dbReference>
<dbReference type="PRINTS" id="PR00364">
    <property type="entry name" value="DISEASERSIST"/>
</dbReference>
<dbReference type="GO" id="GO:0007165">
    <property type="term" value="P:signal transduction"/>
    <property type="evidence" value="ECO:0007669"/>
    <property type="project" value="InterPro"/>
</dbReference>
<proteinExistence type="predicted"/>
<dbReference type="Gene3D" id="1.10.8.430">
    <property type="entry name" value="Helical domain of apoptotic protease-activating factors"/>
    <property type="match status" value="1"/>
</dbReference>
<dbReference type="Gene3D" id="3.40.50.300">
    <property type="entry name" value="P-loop containing nucleotide triphosphate hydrolases"/>
    <property type="match status" value="1"/>
</dbReference>
<dbReference type="InterPro" id="IPR044974">
    <property type="entry name" value="Disease_R_plants"/>
</dbReference>
<evidence type="ECO:0000256" key="4">
    <source>
        <dbReference type="ARBA" id="ARBA00023027"/>
    </source>
</evidence>
<evidence type="ECO:0000256" key="2">
    <source>
        <dbReference type="ARBA" id="ARBA00022737"/>
    </source>
</evidence>
<protein>
    <recommendedName>
        <fullName evidence="5">TIR domain-containing protein</fullName>
    </recommendedName>
</protein>
<dbReference type="InterPro" id="IPR002182">
    <property type="entry name" value="NB-ARC"/>
</dbReference>
<dbReference type="Gene3D" id="3.40.50.10140">
    <property type="entry name" value="Toll/interleukin-1 receptor homology (TIR) domain"/>
    <property type="match status" value="1"/>
</dbReference>